<dbReference type="Proteomes" id="UP000789738">
    <property type="component" value="Unassembled WGS sequence"/>
</dbReference>
<dbReference type="Proteomes" id="UP000220840">
    <property type="component" value="Unassembled WGS sequence"/>
</dbReference>
<protein>
    <submittedName>
        <fullName evidence="3">Uncharacterized protein</fullName>
    </submittedName>
</protein>
<dbReference type="AlphaFoldDB" id="A0A2A7MCT4"/>
<comment type="caution">
    <text evidence="3">The sequence shown here is derived from an EMBL/GenBank/DDBJ whole genome shotgun (WGS) entry which is preliminary data.</text>
</comment>
<evidence type="ECO:0000256" key="1">
    <source>
        <dbReference type="SAM" id="Phobius"/>
    </source>
</evidence>
<keyword evidence="1" id="KW-1133">Transmembrane helix</keyword>
<reference evidence="2" key="2">
    <citation type="submission" date="2021-10" db="EMBL/GenBank/DDBJ databases">
        <authorList>
            <person name="Mesa V."/>
        </authorList>
    </citation>
    <scope>NUCLEOTIDE SEQUENCE</scope>
    <source>
        <strain evidence="2">CC3_PB</strain>
    </source>
</reference>
<keyword evidence="1" id="KW-0812">Transmembrane</keyword>
<keyword evidence="1" id="KW-0472">Membrane</keyword>
<organism evidence="3 4">
    <name type="scientific">Clostridium neonatale</name>
    <dbReference type="NCBI Taxonomy" id="137838"/>
    <lineage>
        <taxon>Bacteria</taxon>
        <taxon>Bacillati</taxon>
        <taxon>Bacillota</taxon>
        <taxon>Clostridia</taxon>
        <taxon>Eubacteriales</taxon>
        <taxon>Clostridiaceae</taxon>
        <taxon>Clostridium</taxon>
    </lineage>
</organism>
<evidence type="ECO:0000313" key="4">
    <source>
        <dbReference type="Proteomes" id="UP000220840"/>
    </source>
</evidence>
<accession>A0A2A7MCT4</accession>
<feature type="transmembrane region" description="Helical" evidence="1">
    <location>
        <begin position="14"/>
        <end position="34"/>
    </location>
</feature>
<reference evidence="3 4" key="1">
    <citation type="submission" date="2017-10" db="EMBL/GenBank/DDBJ databases">
        <title>Effective Description of Clostridium neonatale sp. nov. linked to necrotizing enterocolitis in neonates and a clarification of species assignable to the genus Clostridium (Prazmowski 1880) emend. Lawson and Rainey 2016.</title>
        <authorList>
            <person name="Bernard K."/>
            <person name="Burdz T."/>
            <person name="Wiebe D."/>
            <person name="Balcewich B."/>
            <person name="Alfa M."/>
            <person name="Bernier A.-M."/>
        </authorList>
    </citation>
    <scope>NUCLEOTIDE SEQUENCE [LARGE SCALE GENOMIC DNA]</scope>
    <source>
        <strain evidence="3 4">LCDC99A005</strain>
    </source>
</reference>
<name>A0A2A7MCT4_9CLOT</name>
<sequence length="128" mass="15237">MGIVFIRHGINEKFIGGIIAGLLITLIVCLEVMFKRIELDGDKRNVFENSFISRINYTKKDYSIFYSNYKHIFNNVNKKQLIAAIDEWEEVKKKRKDKISKRSNKRCFYRIKLKVTYEVVLIEKIINK</sequence>
<dbReference type="EMBL" id="PDCJ01000003">
    <property type="protein sequence ID" value="PEG29662.1"/>
    <property type="molecule type" value="Genomic_DNA"/>
</dbReference>
<proteinExistence type="predicted"/>
<evidence type="ECO:0000313" key="2">
    <source>
        <dbReference type="EMBL" id="CAG9703358.1"/>
    </source>
</evidence>
<dbReference type="EMBL" id="CAKJVE010000004">
    <property type="protein sequence ID" value="CAG9703358.1"/>
    <property type="molecule type" value="Genomic_DNA"/>
</dbReference>
<dbReference type="STRING" id="137838.GCA_001458595_00612"/>
<evidence type="ECO:0000313" key="3">
    <source>
        <dbReference type="EMBL" id="PEG29662.1"/>
    </source>
</evidence>
<gene>
    <name evidence="2" type="ORF">CNEO_40550</name>
    <name evidence="3" type="ORF">CQ394_17145</name>
</gene>
<keyword evidence="4" id="KW-1185">Reference proteome</keyword>
<dbReference type="RefSeq" id="WP_098021069.1">
    <property type="nucleotide sequence ID" value="NZ_CAKJVD010000034.1"/>
</dbReference>
<dbReference type="GeneID" id="68875544"/>